<name>Q7UM32_RHOBA</name>
<sequence>MNPFGLHVFDNGESRSAASQSSGRSLFLCPFILSLQCRSARELYC</sequence>
<reference evidence="1 2" key="1">
    <citation type="journal article" date="2003" name="Proc. Natl. Acad. Sci. U.S.A.">
        <title>Complete genome sequence of the marine planctomycete Pirellula sp. strain 1.</title>
        <authorList>
            <person name="Gloeckner F.O."/>
            <person name="Kube M."/>
            <person name="Bauer M."/>
            <person name="Teeling H."/>
            <person name="Lombardot T."/>
            <person name="Ludwig W."/>
            <person name="Gade D."/>
            <person name="Beck A."/>
            <person name="Borzym K."/>
            <person name="Heitmann K."/>
            <person name="Rabus R."/>
            <person name="Schlesner H."/>
            <person name="Amann R."/>
            <person name="Reinhardt R."/>
        </authorList>
    </citation>
    <scope>NUCLEOTIDE SEQUENCE [LARGE SCALE GENOMIC DNA]</scope>
    <source>
        <strain evidence="2">DSM 10527 / NCIMB 13988 / SH1</strain>
    </source>
</reference>
<evidence type="ECO:0000313" key="2">
    <source>
        <dbReference type="Proteomes" id="UP000001025"/>
    </source>
</evidence>
<accession>Q7UM32</accession>
<dbReference type="EMBL" id="BX294148">
    <property type="protein sequence ID" value="CAD76085.1"/>
    <property type="molecule type" value="Genomic_DNA"/>
</dbReference>
<dbReference type="InParanoid" id="Q7UM32"/>
<dbReference type="STRING" id="243090.RB9104"/>
<keyword evidence="2" id="KW-1185">Reference proteome</keyword>
<dbReference type="Proteomes" id="UP000001025">
    <property type="component" value="Chromosome"/>
</dbReference>
<dbReference type="HOGENOM" id="CLU_3204506_0_0_0"/>
<protein>
    <submittedName>
        <fullName evidence="1">Uncharacterized protein</fullName>
    </submittedName>
</protein>
<evidence type="ECO:0000313" key="1">
    <source>
        <dbReference type="EMBL" id="CAD76085.1"/>
    </source>
</evidence>
<dbReference type="EnsemblBacteria" id="CAD76085">
    <property type="protein sequence ID" value="CAD76085"/>
    <property type="gene ID" value="RB9104"/>
</dbReference>
<gene>
    <name evidence="1" type="ordered locus">RB9104</name>
</gene>
<dbReference type="KEGG" id="rba:RB9104"/>
<proteinExistence type="predicted"/>
<dbReference type="AlphaFoldDB" id="Q7UM32"/>
<organism evidence="1 2">
    <name type="scientific">Rhodopirellula baltica (strain DSM 10527 / NCIMB 13988 / SH1)</name>
    <dbReference type="NCBI Taxonomy" id="243090"/>
    <lineage>
        <taxon>Bacteria</taxon>
        <taxon>Pseudomonadati</taxon>
        <taxon>Planctomycetota</taxon>
        <taxon>Planctomycetia</taxon>
        <taxon>Pirellulales</taxon>
        <taxon>Pirellulaceae</taxon>
        <taxon>Rhodopirellula</taxon>
    </lineage>
</organism>